<name>A0ABQ6IN32_9MICO</name>
<dbReference type="Proteomes" id="UP001157126">
    <property type="component" value="Unassembled WGS sequence"/>
</dbReference>
<dbReference type="EMBL" id="BSUO01000001">
    <property type="protein sequence ID" value="GMA38869.1"/>
    <property type="molecule type" value="Genomic_DNA"/>
</dbReference>
<keyword evidence="3" id="KW-1185">Reference proteome</keyword>
<evidence type="ECO:0000256" key="1">
    <source>
        <dbReference type="SAM" id="Phobius"/>
    </source>
</evidence>
<feature type="transmembrane region" description="Helical" evidence="1">
    <location>
        <begin position="6"/>
        <end position="26"/>
    </location>
</feature>
<reference evidence="3" key="1">
    <citation type="journal article" date="2019" name="Int. J. Syst. Evol. Microbiol.">
        <title>The Global Catalogue of Microorganisms (GCM) 10K type strain sequencing project: providing services to taxonomists for standard genome sequencing and annotation.</title>
        <authorList>
            <consortium name="The Broad Institute Genomics Platform"/>
            <consortium name="The Broad Institute Genome Sequencing Center for Infectious Disease"/>
            <person name="Wu L."/>
            <person name="Ma J."/>
        </authorList>
    </citation>
    <scope>NUCLEOTIDE SEQUENCE [LARGE SCALE GENOMIC DNA]</scope>
    <source>
        <strain evidence="3">NBRC 113072</strain>
    </source>
</reference>
<sequence>MDAVIALQILQWVAIVVVYLGFAALLRETRLLRGQVSRLQLQVSTLGGEGGARAEEEPLPERVTGGRDGVVVVADTTCPSCALVLERLMSHRGHLRAQVTLLTWEPEEDWSHLESVRIVRDAQAWSNLAHLTPPILLRVEASGRIASLHLPSGIEDIDATLTSWGVLAPATERDLA</sequence>
<accession>A0ABQ6IN32</accession>
<gene>
    <name evidence="2" type="ORF">GCM10025883_09140</name>
</gene>
<proteinExistence type="predicted"/>
<keyword evidence="1" id="KW-0812">Transmembrane</keyword>
<keyword evidence="1" id="KW-0472">Membrane</keyword>
<evidence type="ECO:0000313" key="2">
    <source>
        <dbReference type="EMBL" id="GMA38869.1"/>
    </source>
</evidence>
<evidence type="ECO:0008006" key="4">
    <source>
        <dbReference type="Google" id="ProtNLM"/>
    </source>
</evidence>
<evidence type="ECO:0000313" key="3">
    <source>
        <dbReference type="Proteomes" id="UP001157126"/>
    </source>
</evidence>
<protein>
    <recommendedName>
        <fullName evidence="4">Thioredoxin domain-containing protein</fullName>
    </recommendedName>
</protein>
<organism evidence="2 3">
    <name type="scientific">Mobilicoccus caccae</name>
    <dbReference type="NCBI Taxonomy" id="1859295"/>
    <lineage>
        <taxon>Bacteria</taxon>
        <taxon>Bacillati</taxon>
        <taxon>Actinomycetota</taxon>
        <taxon>Actinomycetes</taxon>
        <taxon>Micrococcales</taxon>
        <taxon>Dermatophilaceae</taxon>
        <taxon>Mobilicoccus</taxon>
    </lineage>
</organism>
<dbReference type="RefSeq" id="WP_284302898.1">
    <property type="nucleotide sequence ID" value="NZ_BSUO01000001.1"/>
</dbReference>
<keyword evidence="1" id="KW-1133">Transmembrane helix</keyword>
<comment type="caution">
    <text evidence="2">The sequence shown here is derived from an EMBL/GenBank/DDBJ whole genome shotgun (WGS) entry which is preliminary data.</text>
</comment>